<comment type="caution">
    <text evidence="1">The sequence shown here is derived from an EMBL/GenBank/DDBJ whole genome shotgun (WGS) entry which is preliminary data.</text>
</comment>
<sequence length="117" mass="13292">MSTIDPLALAGAKSKGKRPYFLDADVERLTNVVLVLTQELAVLRERTDTLERLLEQSGVLTRQEIETFSPTKQQADERGAWTQEYLARVFRILQQEREALTRDEASSEDVAEELAKV</sequence>
<accession>A0A2P2E9Q3</accession>
<evidence type="ECO:0000313" key="2">
    <source>
        <dbReference type="Proteomes" id="UP000245086"/>
    </source>
</evidence>
<organism evidence="1 2">
    <name type="scientific">Candidatus Phycosocius bacilliformis</name>
    <dbReference type="NCBI Taxonomy" id="1445552"/>
    <lineage>
        <taxon>Bacteria</taxon>
        <taxon>Pseudomonadati</taxon>
        <taxon>Pseudomonadota</taxon>
        <taxon>Alphaproteobacteria</taxon>
        <taxon>Caulobacterales</taxon>
        <taxon>Caulobacterales incertae sedis</taxon>
        <taxon>Candidatus Phycosocius</taxon>
    </lineage>
</organism>
<reference evidence="1 2" key="1">
    <citation type="journal article" date="2018" name="Genome Announc.">
        <title>Draft Genome Sequence of "Candidatus Phycosocius bacilliformis," an Alphaproteobacterial Ectosymbiont of the Hydrocarbon-Producing Green Alga Botryococcus braunii.</title>
        <authorList>
            <person name="Tanabe Y."/>
            <person name="Yamaguchi H."/>
            <person name="Watanabe M.M."/>
        </authorList>
    </citation>
    <scope>NUCLEOTIDE SEQUENCE [LARGE SCALE GENOMIC DNA]</scope>
    <source>
        <strain evidence="1 2">BOTRYCO-2</strain>
    </source>
</reference>
<protein>
    <submittedName>
        <fullName evidence="1">Uncharacterized protein</fullName>
    </submittedName>
</protein>
<keyword evidence="2" id="KW-1185">Reference proteome</keyword>
<dbReference type="OrthoDB" id="467106at2"/>
<evidence type="ECO:0000313" key="1">
    <source>
        <dbReference type="EMBL" id="GBF57764.1"/>
    </source>
</evidence>
<proteinExistence type="predicted"/>
<dbReference type="Proteomes" id="UP000245086">
    <property type="component" value="Unassembled WGS sequence"/>
</dbReference>
<gene>
    <name evidence="1" type="ORF">PbB2_01433</name>
</gene>
<dbReference type="RefSeq" id="WP_108984651.1">
    <property type="nucleotide sequence ID" value="NZ_BFBR01000004.1"/>
</dbReference>
<dbReference type="AlphaFoldDB" id="A0A2P2E9Q3"/>
<dbReference type="EMBL" id="BFBR01000004">
    <property type="protein sequence ID" value="GBF57764.1"/>
    <property type="molecule type" value="Genomic_DNA"/>
</dbReference>
<name>A0A2P2E9Q3_9PROT</name>